<reference evidence="2" key="1">
    <citation type="submission" date="2016-11" db="UniProtKB">
        <authorList>
            <consortium name="WormBaseParasite"/>
        </authorList>
    </citation>
    <scope>IDENTIFICATION</scope>
</reference>
<protein>
    <submittedName>
        <fullName evidence="2">Rho_N domain-containing protein</fullName>
    </submittedName>
</protein>
<organism evidence="1 2">
    <name type="scientific">Heterorhabditis bacteriophora</name>
    <name type="common">Entomopathogenic nematode worm</name>
    <dbReference type="NCBI Taxonomy" id="37862"/>
    <lineage>
        <taxon>Eukaryota</taxon>
        <taxon>Metazoa</taxon>
        <taxon>Ecdysozoa</taxon>
        <taxon>Nematoda</taxon>
        <taxon>Chromadorea</taxon>
        <taxon>Rhabditida</taxon>
        <taxon>Rhabditina</taxon>
        <taxon>Rhabditomorpha</taxon>
        <taxon>Strongyloidea</taxon>
        <taxon>Heterorhabditidae</taxon>
        <taxon>Heterorhabditis</taxon>
    </lineage>
</organism>
<dbReference type="AlphaFoldDB" id="A0A1I7WQR3"/>
<evidence type="ECO:0000313" key="1">
    <source>
        <dbReference type="Proteomes" id="UP000095283"/>
    </source>
</evidence>
<accession>A0A1I7WQR3</accession>
<dbReference type="Proteomes" id="UP000095283">
    <property type="component" value="Unplaced"/>
</dbReference>
<sequence length="68" mass="7646">MSEDELSESVASLEVSSGKKLTKRELKKLAKRAEYDKQILAMGGTVDGYSEENGDKRGNLLYLILFQY</sequence>
<name>A0A1I7WQR3_HETBA</name>
<dbReference type="WBParaSite" id="Hba_07492">
    <property type="protein sequence ID" value="Hba_07492"/>
    <property type="gene ID" value="Hba_07492"/>
</dbReference>
<proteinExistence type="predicted"/>
<evidence type="ECO:0000313" key="2">
    <source>
        <dbReference type="WBParaSite" id="Hba_07492"/>
    </source>
</evidence>
<keyword evidence="1" id="KW-1185">Reference proteome</keyword>